<dbReference type="GO" id="GO:0004146">
    <property type="term" value="F:dihydrofolate reductase activity"/>
    <property type="evidence" value="ECO:0007669"/>
    <property type="project" value="UniProtKB-EC"/>
</dbReference>
<dbReference type="Gene3D" id="3.40.430.10">
    <property type="entry name" value="Dihydrofolate Reductase, subunit A"/>
    <property type="match status" value="1"/>
</dbReference>
<sequence length="191" mass="22299">MKFNIIAAMCTTNRGIGYENRLPWPTLPNEYRYFMDLTAKTSSPDRKCVNIRGRVTWQCASQEGRSRDVFNIVISRNPSDELRTDKYIHKIVSTLDEALKYVETSLQDQVETVWIFGGQYVYTDAVSHPSCDRLYITLVHGHHTADTFFPSFEDSFDEDLSTDLDRSLQKENNVTYRYKVYTLSRVRMPQK</sequence>
<dbReference type="GO" id="GO:0006730">
    <property type="term" value="P:one-carbon metabolic process"/>
    <property type="evidence" value="ECO:0007669"/>
    <property type="project" value="UniProtKB-KW"/>
</dbReference>
<dbReference type="PRINTS" id="PR00070">
    <property type="entry name" value="DHFR"/>
</dbReference>
<dbReference type="EC" id="1.5.1.3" evidence="2"/>
<dbReference type="GO" id="GO:0046655">
    <property type="term" value="P:folic acid metabolic process"/>
    <property type="evidence" value="ECO:0007669"/>
    <property type="project" value="TreeGrafter"/>
</dbReference>
<dbReference type="GO" id="GO:0005739">
    <property type="term" value="C:mitochondrion"/>
    <property type="evidence" value="ECO:0007669"/>
    <property type="project" value="TreeGrafter"/>
</dbReference>
<dbReference type="InterPro" id="IPR001796">
    <property type="entry name" value="DHFR_dom"/>
</dbReference>
<dbReference type="GO" id="GO:0046452">
    <property type="term" value="P:dihydrofolate metabolic process"/>
    <property type="evidence" value="ECO:0007669"/>
    <property type="project" value="TreeGrafter"/>
</dbReference>
<dbReference type="GO" id="GO:0046654">
    <property type="term" value="P:tetrahydrofolate biosynthetic process"/>
    <property type="evidence" value="ECO:0007669"/>
    <property type="project" value="UniProtKB-UniPathway"/>
</dbReference>
<reference evidence="9 10" key="1">
    <citation type="journal article" date="2017" name="Nat. Ecol. Evol.">
        <title>Scallop genome provides insights into evolution of bilaterian karyotype and development.</title>
        <authorList>
            <person name="Wang S."/>
            <person name="Zhang J."/>
            <person name="Jiao W."/>
            <person name="Li J."/>
            <person name="Xun X."/>
            <person name="Sun Y."/>
            <person name="Guo X."/>
            <person name="Huan P."/>
            <person name="Dong B."/>
            <person name="Zhang L."/>
            <person name="Hu X."/>
            <person name="Sun X."/>
            <person name="Wang J."/>
            <person name="Zhao C."/>
            <person name="Wang Y."/>
            <person name="Wang D."/>
            <person name="Huang X."/>
            <person name="Wang R."/>
            <person name="Lv J."/>
            <person name="Li Y."/>
            <person name="Zhang Z."/>
            <person name="Liu B."/>
            <person name="Lu W."/>
            <person name="Hui Y."/>
            <person name="Liang J."/>
            <person name="Zhou Z."/>
            <person name="Hou R."/>
            <person name="Li X."/>
            <person name="Liu Y."/>
            <person name="Li H."/>
            <person name="Ning X."/>
            <person name="Lin Y."/>
            <person name="Zhao L."/>
            <person name="Xing Q."/>
            <person name="Dou J."/>
            <person name="Li Y."/>
            <person name="Mao J."/>
            <person name="Guo H."/>
            <person name="Dou H."/>
            <person name="Li T."/>
            <person name="Mu C."/>
            <person name="Jiang W."/>
            <person name="Fu Q."/>
            <person name="Fu X."/>
            <person name="Miao Y."/>
            <person name="Liu J."/>
            <person name="Yu Q."/>
            <person name="Li R."/>
            <person name="Liao H."/>
            <person name="Li X."/>
            <person name="Kong Y."/>
            <person name="Jiang Z."/>
            <person name="Chourrout D."/>
            <person name="Li R."/>
            <person name="Bao Z."/>
        </authorList>
    </citation>
    <scope>NUCLEOTIDE SEQUENCE [LARGE SCALE GENOMIC DNA]</scope>
    <source>
        <strain evidence="9 10">PY_sf001</strain>
    </source>
</reference>
<dbReference type="SUPFAM" id="SSF53597">
    <property type="entry name" value="Dihydrofolate reductase-like"/>
    <property type="match status" value="1"/>
</dbReference>
<keyword evidence="10" id="KW-1185">Reference proteome</keyword>
<organism evidence="9 10">
    <name type="scientific">Mizuhopecten yessoensis</name>
    <name type="common">Japanese scallop</name>
    <name type="synonym">Patinopecten yessoensis</name>
    <dbReference type="NCBI Taxonomy" id="6573"/>
    <lineage>
        <taxon>Eukaryota</taxon>
        <taxon>Metazoa</taxon>
        <taxon>Spiralia</taxon>
        <taxon>Lophotrochozoa</taxon>
        <taxon>Mollusca</taxon>
        <taxon>Bivalvia</taxon>
        <taxon>Autobranchia</taxon>
        <taxon>Pteriomorphia</taxon>
        <taxon>Pectinida</taxon>
        <taxon>Pectinoidea</taxon>
        <taxon>Pectinidae</taxon>
        <taxon>Mizuhopecten</taxon>
    </lineage>
</organism>
<dbReference type="PROSITE" id="PS51330">
    <property type="entry name" value="DHFR_2"/>
    <property type="match status" value="1"/>
</dbReference>
<dbReference type="PANTHER" id="PTHR48069">
    <property type="entry name" value="DIHYDROFOLATE REDUCTASE"/>
    <property type="match status" value="1"/>
</dbReference>
<dbReference type="Proteomes" id="UP000242188">
    <property type="component" value="Unassembled WGS sequence"/>
</dbReference>
<evidence type="ECO:0000256" key="6">
    <source>
        <dbReference type="ARBA" id="ARBA00048873"/>
    </source>
</evidence>
<dbReference type="AlphaFoldDB" id="A0A210QW70"/>
<evidence type="ECO:0000313" key="9">
    <source>
        <dbReference type="EMBL" id="OWF52981.1"/>
    </source>
</evidence>
<dbReference type="PROSITE" id="PS00075">
    <property type="entry name" value="DHFR_1"/>
    <property type="match status" value="1"/>
</dbReference>
<evidence type="ECO:0000256" key="5">
    <source>
        <dbReference type="ARBA" id="ARBA00023002"/>
    </source>
</evidence>
<name>A0A210QW70_MIZYE</name>
<dbReference type="UniPathway" id="UPA00077">
    <property type="reaction ID" value="UER00158"/>
</dbReference>
<keyword evidence="4" id="KW-0521">NADP</keyword>
<keyword evidence="3" id="KW-0554">One-carbon metabolism</keyword>
<dbReference type="PANTHER" id="PTHR48069:SF3">
    <property type="entry name" value="DIHYDROFOLATE REDUCTASE"/>
    <property type="match status" value="1"/>
</dbReference>
<evidence type="ECO:0000259" key="8">
    <source>
        <dbReference type="PROSITE" id="PS51330"/>
    </source>
</evidence>
<feature type="domain" description="DHFR" evidence="8">
    <location>
        <begin position="2"/>
        <end position="183"/>
    </location>
</feature>
<protein>
    <recommendedName>
        <fullName evidence="2">dihydrofolate reductase</fullName>
        <ecNumber evidence="2">1.5.1.3</ecNumber>
    </recommendedName>
</protein>
<evidence type="ECO:0000313" key="10">
    <source>
        <dbReference type="Proteomes" id="UP000242188"/>
    </source>
</evidence>
<dbReference type="STRING" id="6573.A0A210QW70"/>
<evidence type="ECO:0000256" key="1">
    <source>
        <dbReference type="ARBA" id="ARBA00004903"/>
    </source>
</evidence>
<dbReference type="EMBL" id="NEDP02001554">
    <property type="protein sequence ID" value="OWF52981.1"/>
    <property type="molecule type" value="Genomic_DNA"/>
</dbReference>
<comment type="pathway">
    <text evidence="1">Cofactor biosynthesis; tetrahydrofolate biosynthesis; 5,6,7,8-tetrahydrofolate from 7,8-dihydrofolate: step 1/1.</text>
</comment>
<comment type="caution">
    <text evidence="9">The sequence shown here is derived from an EMBL/GenBank/DDBJ whole genome shotgun (WGS) entry which is preliminary data.</text>
</comment>
<comment type="similarity">
    <text evidence="7">Belongs to the dihydrofolate reductase family.</text>
</comment>
<dbReference type="InterPro" id="IPR012259">
    <property type="entry name" value="DHFR"/>
</dbReference>
<evidence type="ECO:0000256" key="2">
    <source>
        <dbReference type="ARBA" id="ARBA00012856"/>
    </source>
</evidence>
<gene>
    <name evidence="9" type="ORF">KP79_PYT16355</name>
</gene>
<evidence type="ECO:0000256" key="3">
    <source>
        <dbReference type="ARBA" id="ARBA00022563"/>
    </source>
</evidence>
<proteinExistence type="inferred from homology"/>
<accession>A0A210QW70</accession>
<evidence type="ECO:0000256" key="4">
    <source>
        <dbReference type="ARBA" id="ARBA00022857"/>
    </source>
</evidence>
<comment type="catalytic activity">
    <reaction evidence="6">
        <text>(6S)-5,6,7,8-tetrahydrofolate + NADP(+) = 7,8-dihydrofolate + NADPH + H(+)</text>
        <dbReference type="Rhea" id="RHEA:15009"/>
        <dbReference type="ChEBI" id="CHEBI:15378"/>
        <dbReference type="ChEBI" id="CHEBI:57451"/>
        <dbReference type="ChEBI" id="CHEBI:57453"/>
        <dbReference type="ChEBI" id="CHEBI:57783"/>
        <dbReference type="ChEBI" id="CHEBI:58349"/>
        <dbReference type="EC" id="1.5.1.3"/>
    </reaction>
</comment>
<dbReference type="Pfam" id="PF00186">
    <property type="entry name" value="DHFR_1"/>
    <property type="match status" value="1"/>
</dbReference>
<keyword evidence="5" id="KW-0560">Oxidoreductase</keyword>
<dbReference type="GO" id="GO:0050661">
    <property type="term" value="F:NADP binding"/>
    <property type="evidence" value="ECO:0007669"/>
    <property type="project" value="InterPro"/>
</dbReference>
<dbReference type="CDD" id="cd00209">
    <property type="entry name" value="DHFR"/>
    <property type="match status" value="1"/>
</dbReference>
<dbReference type="InterPro" id="IPR024072">
    <property type="entry name" value="DHFR-like_dom_sf"/>
</dbReference>
<dbReference type="InterPro" id="IPR017925">
    <property type="entry name" value="DHFR_CS"/>
</dbReference>
<evidence type="ECO:0000256" key="7">
    <source>
        <dbReference type="RuleBase" id="RU004474"/>
    </source>
</evidence>
<dbReference type="OrthoDB" id="4664297at2759"/>